<dbReference type="EMBL" id="UYRR01007604">
    <property type="protein sequence ID" value="VDK23757.1"/>
    <property type="molecule type" value="Genomic_DNA"/>
</dbReference>
<sequence length="136" mass="15970">MSSTSNERKRNEEMHAKLVNSEKKLSEAQAQIRILQQNVNKLELRNSELVTETNWLKQQLAIPDPPLCVSSTESRNQQRASENELSEQLEKYRRRLEAEQENYESRLSELENEYAQKLASIQEQLINEQLINKKLT</sequence>
<evidence type="ECO:0000313" key="4">
    <source>
        <dbReference type="WBParaSite" id="ASIM_0000457601-mRNA-1"/>
    </source>
</evidence>
<evidence type="ECO:0000313" key="2">
    <source>
        <dbReference type="EMBL" id="VDK23757.1"/>
    </source>
</evidence>
<dbReference type="WBParaSite" id="ASIM_0000457601-mRNA-1">
    <property type="protein sequence ID" value="ASIM_0000457601-mRNA-1"/>
    <property type="gene ID" value="ASIM_0000457601"/>
</dbReference>
<organism evidence="4">
    <name type="scientific">Anisakis simplex</name>
    <name type="common">Herring worm</name>
    <dbReference type="NCBI Taxonomy" id="6269"/>
    <lineage>
        <taxon>Eukaryota</taxon>
        <taxon>Metazoa</taxon>
        <taxon>Ecdysozoa</taxon>
        <taxon>Nematoda</taxon>
        <taxon>Chromadorea</taxon>
        <taxon>Rhabditida</taxon>
        <taxon>Spirurina</taxon>
        <taxon>Ascaridomorpha</taxon>
        <taxon>Ascaridoidea</taxon>
        <taxon>Anisakidae</taxon>
        <taxon>Anisakis</taxon>
        <taxon>Anisakis simplex complex</taxon>
    </lineage>
</organism>
<feature type="compositionally biased region" description="Polar residues" evidence="1">
    <location>
        <begin position="69"/>
        <end position="80"/>
    </location>
</feature>
<reference evidence="4" key="1">
    <citation type="submission" date="2017-02" db="UniProtKB">
        <authorList>
            <consortium name="WormBaseParasite"/>
        </authorList>
    </citation>
    <scope>IDENTIFICATION</scope>
</reference>
<name>A0A0M3JAF6_ANISI</name>
<gene>
    <name evidence="2" type="ORF">ASIM_LOCUS4390</name>
</gene>
<proteinExistence type="predicted"/>
<feature type="region of interest" description="Disordered" evidence="1">
    <location>
        <begin position="67"/>
        <end position="87"/>
    </location>
</feature>
<reference evidence="2 3" key="2">
    <citation type="submission" date="2018-11" db="EMBL/GenBank/DDBJ databases">
        <authorList>
            <consortium name="Pathogen Informatics"/>
        </authorList>
    </citation>
    <scope>NUCLEOTIDE SEQUENCE [LARGE SCALE GENOMIC DNA]</scope>
</reference>
<dbReference type="Proteomes" id="UP000267096">
    <property type="component" value="Unassembled WGS sequence"/>
</dbReference>
<feature type="region of interest" description="Disordered" evidence="1">
    <location>
        <begin position="1"/>
        <end position="22"/>
    </location>
</feature>
<keyword evidence="3" id="KW-1185">Reference proteome</keyword>
<evidence type="ECO:0000313" key="3">
    <source>
        <dbReference type="Proteomes" id="UP000267096"/>
    </source>
</evidence>
<dbReference type="AlphaFoldDB" id="A0A0M3JAF6"/>
<accession>A0A0M3JAF6</accession>
<dbReference type="OrthoDB" id="10655435at2759"/>
<evidence type="ECO:0000256" key="1">
    <source>
        <dbReference type="SAM" id="MobiDB-lite"/>
    </source>
</evidence>
<protein>
    <submittedName>
        <fullName evidence="2 4">Uncharacterized protein</fullName>
    </submittedName>
</protein>